<dbReference type="EMBL" id="PVUF01000010">
    <property type="protein sequence ID" value="PRZ46481.1"/>
    <property type="molecule type" value="Genomic_DNA"/>
</dbReference>
<evidence type="ECO:0000313" key="2">
    <source>
        <dbReference type="Proteomes" id="UP000237718"/>
    </source>
</evidence>
<reference evidence="1 2" key="1">
    <citation type="submission" date="2018-03" db="EMBL/GenBank/DDBJ databases">
        <title>Genomic Encyclopedia of Archaeal and Bacterial Type Strains, Phase II (KMG-II): from individual species to whole genera.</title>
        <authorList>
            <person name="Goeker M."/>
        </authorList>
    </citation>
    <scope>NUCLEOTIDE SEQUENCE [LARGE SCALE GENOMIC DNA]</scope>
    <source>
        <strain evidence="1 2">DSM 25328</strain>
    </source>
</reference>
<organism evidence="1 2">
    <name type="scientific">Tritonibacter scottomollicae</name>
    <name type="common">Epibacterium scottomollicae</name>
    <dbReference type="NCBI Taxonomy" id="483013"/>
    <lineage>
        <taxon>Bacteria</taxon>
        <taxon>Pseudomonadati</taxon>
        <taxon>Pseudomonadota</taxon>
        <taxon>Alphaproteobacteria</taxon>
        <taxon>Rhodobacterales</taxon>
        <taxon>Paracoccaceae</taxon>
        <taxon>Tritonibacter</taxon>
    </lineage>
</organism>
<sequence>MAAQEVNCLSIRMETAGLKPEVERLYTLRLFLCSLCSHPDKSNHLGRVICVRWAIGPRQARSLEQASFLCRHRGLGAVLGIQFAAQGAYMQLDGDFLQIQIAGDFLVGLALAQAT</sequence>
<accession>A0A2T1AD30</accession>
<dbReference type="Proteomes" id="UP000237718">
    <property type="component" value="Unassembled WGS sequence"/>
</dbReference>
<protein>
    <submittedName>
        <fullName evidence="1">Uncharacterized protein</fullName>
    </submittedName>
</protein>
<gene>
    <name evidence="1" type="ORF">CLV89_110153</name>
</gene>
<dbReference type="AlphaFoldDB" id="A0A2T1AD30"/>
<evidence type="ECO:0000313" key="1">
    <source>
        <dbReference type="EMBL" id="PRZ46481.1"/>
    </source>
</evidence>
<proteinExistence type="predicted"/>
<comment type="caution">
    <text evidence="1">The sequence shown here is derived from an EMBL/GenBank/DDBJ whole genome shotgun (WGS) entry which is preliminary data.</text>
</comment>
<name>A0A2T1AD30_TRISK</name>